<evidence type="ECO:0000256" key="6">
    <source>
        <dbReference type="PROSITE-ProRule" id="PRU00552"/>
    </source>
</evidence>
<name>A0A2W7NJ28_9BACT</name>
<keyword evidence="5 7" id="KW-0067">ATP-binding</keyword>
<dbReference type="InterPro" id="IPR014014">
    <property type="entry name" value="RNA_helicase_DEAD_Q_motif"/>
</dbReference>
<dbReference type="Gene3D" id="3.30.70.330">
    <property type="match status" value="1"/>
</dbReference>
<evidence type="ECO:0000256" key="8">
    <source>
        <dbReference type="SAM" id="MobiDB-lite"/>
    </source>
</evidence>
<dbReference type="Gene3D" id="3.40.50.300">
    <property type="entry name" value="P-loop containing nucleotide triphosphate hydrolases"/>
    <property type="match status" value="2"/>
</dbReference>
<evidence type="ECO:0000256" key="4">
    <source>
        <dbReference type="ARBA" id="ARBA00022806"/>
    </source>
</evidence>
<dbReference type="Proteomes" id="UP000249239">
    <property type="component" value="Unassembled WGS sequence"/>
</dbReference>
<dbReference type="InterPro" id="IPR005580">
    <property type="entry name" value="DbpA/CsdA_RNA-bd_dom"/>
</dbReference>
<evidence type="ECO:0000256" key="5">
    <source>
        <dbReference type="ARBA" id="ARBA00022840"/>
    </source>
</evidence>
<dbReference type="GO" id="GO:0009409">
    <property type="term" value="P:response to cold"/>
    <property type="evidence" value="ECO:0007669"/>
    <property type="project" value="TreeGrafter"/>
</dbReference>
<dbReference type="GO" id="GO:0005840">
    <property type="term" value="C:ribosome"/>
    <property type="evidence" value="ECO:0007669"/>
    <property type="project" value="TreeGrafter"/>
</dbReference>
<keyword evidence="2 7" id="KW-0547">Nucleotide-binding</keyword>
<dbReference type="Pfam" id="PF00271">
    <property type="entry name" value="Helicase_C"/>
    <property type="match status" value="1"/>
</dbReference>
<keyword evidence="13" id="KW-1185">Reference proteome</keyword>
<organism evidence="12 13">
    <name type="scientific">Breznakibacter xylanolyticus</name>
    <dbReference type="NCBI Taxonomy" id="990"/>
    <lineage>
        <taxon>Bacteria</taxon>
        <taxon>Pseudomonadati</taxon>
        <taxon>Bacteroidota</taxon>
        <taxon>Bacteroidia</taxon>
        <taxon>Marinilabiliales</taxon>
        <taxon>Marinilabiliaceae</taxon>
        <taxon>Breznakibacter</taxon>
    </lineage>
</organism>
<dbReference type="OrthoDB" id="9785240at2"/>
<dbReference type="RefSeq" id="WP_111446973.1">
    <property type="nucleotide sequence ID" value="NZ_QKZK01000041.1"/>
</dbReference>
<feature type="domain" description="Helicase C-terminal" evidence="10">
    <location>
        <begin position="235"/>
        <end position="376"/>
    </location>
</feature>
<reference evidence="12 13" key="1">
    <citation type="submission" date="2018-06" db="EMBL/GenBank/DDBJ databases">
        <title>Genomic Encyclopedia of Archaeal and Bacterial Type Strains, Phase II (KMG-II): from individual species to whole genera.</title>
        <authorList>
            <person name="Goeker M."/>
        </authorList>
    </citation>
    <scope>NUCLEOTIDE SEQUENCE [LARGE SCALE GENOMIC DNA]</scope>
    <source>
        <strain evidence="12 13">DSM 6779</strain>
    </source>
</reference>
<sequence>MTTFKETGLSPEVLKAIDELGFITPTPIQVQTIPTLLKSEKDLVALAQTGTGKTAAFGLPIIDQVQIGEATVQALILCPTRELCLQISEDLKRFSKYRRGLDVQAVYGGTEIRNQIKAIKGGCQVIAGTPGRVNDLINRNILKLDNIKWLVLDEADEMLNMGFKEELDAIIGSTPQGRQTLLFSATMSPEISGMANRYMHNRDEISVGSKNSGSKNITHSYFMVHARDRYDALKRLADIYPGIYGIVFCRTRQETKDIAEKLISDGYNAEALHGDLSQVQRDNVMARFKSRHLQILVATDVAARGIDVNELTHVINYNLPDDPEVYIHRSGRTGRAGRKGESIAIIHTKEKGKLQSIERLGKISFEHRQVPNGPEICQKQLLHFIEKVEQTEVNQDQISPLMDEVYAKLANIDRDELIKRFVTAEFNTLLDYYNDSPDLNVRKEDGRNERKGGKGYTRMFINLGKASNFNPPSLFNLIESYTGKRGIDLGRIEVLRNFSFFEIAPEWVTPIVNALNNQTYNGERLLVEPAASKGEDERPARAKGEKRFGSKFSGKKEYQKDFKRDFKSDKKPRSFKRK</sequence>
<dbReference type="CDD" id="cd00268">
    <property type="entry name" value="DEADc"/>
    <property type="match status" value="1"/>
</dbReference>
<dbReference type="InterPro" id="IPR027417">
    <property type="entry name" value="P-loop_NTPase"/>
</dbReference>
<evidence type="ECO:0000313" key="13">
    <source>
        <dbReference type="Proteomes" id="UP000249239"/>
    </source>
</evidence>
<dbReference type="CDD" id="cd12252">
    <property type="entry name" value="RRM_DbpA"/>
    <property type="match status" value="1"/>
</dbReference>
<evidence type="ECO:0000259" key="11">
    <source>
        <dbReference type="PROSITE" id="PS51195"/>
    </source>
</evidence>
<dbReference type="InterPro" id="IPR012677">
    <property type="entry name" value="Nucleotide-bd_a/b_plait_sf"/>
</dbReference>
<dbReference type="CDD" id="cd18787">
    <property type="entry name" value="SF2_C_DEAD"/>
    <property type="match status" value="1"/>
</dbReference>
<dbReference type="PROSITE" id="PS00039">
    <property type="entry name" value="DEAD_ATP_HELICASE"/>
    <property type="match status" value="1"/>
</dbReference>
<dbReference type="PANTHER" id="PTHR47963">
    <property type="entry name" value="DEAD-BOX ATP-DEPENDENT RNA HELICASE 47, MITOCHONDRIAL"/>
    <property type="match status" value="1"/>
</dbReference>
<dbReference type="GO" id="GO:0005524">
    <property type="term" value="F:ATP binding"/>
    <property type="evidence" value="ECO:0007669"/>
    <property type="project" value="UniProtKB-KW"/>
</dbReference>
<dbReference type="Pfam" id="PF00270">
    <property type="entry name" value="DEAD"/>
    <property type="match status" value="1"/>
</dbReference>
<protein>
    <recommendedName>
        <fullName evidence="1">RNA helicase</fullName>
        <ecNumber evidence="1">3.6.4.13</ecNumber>
    </recommendedName>
</protein>
<dbReference type="InterPro" id="IPR050547">
    <property type="entry name" value="DEAD_box_RNA_helicases"/>
</dbReference>
<dbReference type="AlphaFoldDB" id="A0A2W7NJ28"/>
<dbReference type="InterPro" id="IPR044742">
    <property type="entry name" value="DEAD/DEAH_RhlB"/>
</dbReference>
<feature type="domain" description="DEAD-box RNA helicase Q" evidence="11">
    <location>
        <begin position="2"/>
        <end position="30"/>
    </location>
</feature>
<dbReference type="GO" id="GO:0033592">
    <property type="term" value="F:RNA strand annealing activity"/>
    <property type="evidence" value="ECO:0007669"/>
    <property type="project" value="TreeGrafter"/>
</dbReference>
<evidence type="ECO:0000256" key="7">
    <source>
        <dbReference type="RuleBase" id="RU000492"/>
    </source>
</evidence>
<dbReference type="Pfam" id="PF03880">
    <property type="entry name" value="DbpA"/>
    <property type="match status" value="1"/>
</dbReference>
<dbReference type="EC" id="3.6.4.13" evidence="1"/>
<dbReference type="PROSITE" id="PS51195">
    <property type="entry name" value="Q_MOTIF"/>
    <property type="match status" value="1"/>
</dbReference>
<feature type="region of interest" description="Disordered" evidence="8">
    <location>
        <begin position="529"/>
        <end position="578"/>
    </location>
</feature>
<dbReference type="InterPro" id="IPR000629">
    <property type="entry name" value="RNA-helicase_DEAD-box_CS"/>
</dbReference>
<dbReference type="SUPFAM" id="SSF52540">
    <property type="entry name" value="P-loop containing nucleoside triphosphate hydrolases"/>
    <property type="match status" value="1"/>
</dbReference>
<feature type="domain" description="Helicase ATP-binding" evidence="9">
    <location>
        <begin position="34"/>
        <end position="205"/>
    </location>
</feature>
<feature type="short sequence motif" description="Q motif" evidence="6">
    <location>
        <begin position="2"/>
        <end position="30"/>
    </location>
</feature>
<evidence type="ECO:0000259" key="9">
    <source>
        <dbReference type="PROSITE" id="PS51192"/>
    </source>
</evidence>
<evidence type="ECO:0000313" key="12">
    <source>
        <dbReference type="EMBL" id="PZX11292.1"/>
    </source>
</evidence>
<dbReference type="GO" id="GO:0016787">
    <property type="term" value="F:hydrolase activity"/>
    <property type="evidence" value="ECO:0007669"/>
    <property type="project" value="UniProtKB-KW"/>
</dbReference>
<comment type="caution">
    <text evidence="12">The sequence shown here is derived from an EMBL/GenBank/DDBJ whole genome shotgun (WGS) entry which is preliminary data.</text>
</comment>
<dbReference type="PANTHER" id="PTHR47963:SF8">
    <property type="entry name" value="ATP-DEPENDENT RNA HELICASE DEAD"/>
    <property type="match status" value="1"/>
</dbReference>
<evidence type="ECO:0000256" key="2">
    <source>
        <dbReference type="ARBA" id="ARBA00022741"/>
    </source>
</evidence>
<dbReference type="GO" id="GO:0005829">
    <property type="term" value="C:cytosol"/>
    <property type="evidence" value="ECO:0007669"/>
    <property type="project" value="TreeGrafter"/>
</dbReference>
<dbReference type="SMART" id="SM00487">
    <property type="entry name" value="DEXDc"/>
    <property type="match status" value="1"/>
</dbReference>
<dbReference type="GO" id="GO:0003724">
    <property type="term" value="F:RNA helicase activity"/>
    <property type="evidence" value="ECO:0007669"/>
    <property type="project" value="UniProtKB-EC"/>
</dbReference>
<evidence type="ECO:0000256" key="3">
    <source>
        <dbReference type="ARBA" id="ARBA00022801"/>
    </source>
</evidence>
<dbReference type="InterPro" id="IPR011545">
    <property type="entry name" value="DEAD/DEAH_box_helicase_dom"/>
</dbReference>
<proteinExistence type="inferred from homology"/>
<dbReference type="PROSITE" id="PS51194">
    <property type="entry name" value="HELICASE_CTER"/>
    <property type="match status" value="1"/>
</dbReference>
<comment type="similarity">
    <text evidence="7">Belongs to the DEAD box helicase family.</text>
</comment>
<evidence type="ECO:0000259" key="10">
    <source>
        <dbReference type="PROSITE" id="PS51194"/>
    </source>
</evidence>
<dbReference type="EMBL" id="QKZK01000041">
    <property type="protein sequence ID" value="PZX11292.1"/>
    <property type="molecule type" value="Genomic_DNA"/>
</dbReference>
<keyword evidence="4 7" id="KW-0347">Helicase</keyword>
<feature type="compositionally biased region" description="Basic and acidic residues" evidence="8">
    <location>
        <begin position="533"/>
        <end position="572"/>
    </location>
</feature>
<dbReference type="SMART" id="SM00490">
    <property type="entry name" value="HELICc"/>
    <property type="match status" value="1"/>
</dbReference>
<keyword evidence="3 7" id="KW-0378">Hydrolase</keyword>
<gene>
    <name evidence="12" type="ORF">LX69_03175</name>
</gene>
<dbReference type="PROSITE" id="PS51192">
    <property type="entry name" value="HELICASE_ATP_BIND_1"/>
    <property type="match status" value="1"/>
</dbReference>
<accession>A0A2W7NJ28</accession>
<dbReference type="InterPro" id="IPR001650">
    <property type="entry name" value="Helicase_C-like"/>
</dbReference>
<dbReference type="InterPro" id="IPR014001">
    <property type="entry name" value="Helicase_ATP-bd"/>
</dbReference>
<evidence type="ECO:0000256" key="1">
    <source>
        <dbReference type="ARBA" id="ARBA00012552"/>
    </source>
</evidence>